<dbReference type="KEGG" id="gai:IMCC3135_32525"/>
<organism evidence="8 9">
    <name type="scientific">Granulosicoccus antarcticus IMCC3135</name>
    <dbReference type="NCBI Taxonomy" id="1192854"/>
    <lineage>
        <taxon>Bacteria</taxon>
        <taxon>Pseudomonadati</taxon>
        <taxon>Pseudomonadota</taxon>
        <taxon>Gammaproteobacteria</taxon>
        <taxon>Chromatiales</taxon>
        <taxon>Granulosicoccaceae</taxon>
        <taxon>Granulosicoccus</taxon>
    </lineage>
</organism>
<protein>
    <submittedName>
        <fullName evidence="8">Putative Nudix hydrolase NudL</fullName>
        <ecNumber evidence="8">3.6.1.-</ecNumber>
    </submittedName>
</protein>
<dbReference type="GO" id="GO:0010945">
    <property type="term" value="F:coenzyme A diphosphatase activity"/>
    <property type="evidence" value="ECO:0007669"/>
    <property type="project" value="InterPro"/>
</dbReference>
<comment type="cofactor">
    <cofactor evidence="2">
        <name>Mg(2+)</name>
        <dbReference type="ChEBI" id="CHEBI:18420"/>
    </cofactor>
</comment>
<evidence type="ECO:0000256" key="6">
    <source>
        <dbReference type="ARBA" id="ARBA00023211"/>
    </source>
</evidence>
<keyword evidence="9" id="KW-1185">Reference proteome</keyword>
<reference evidence="8 9" key="1">
    <citation type="submission" date="2016-12" db="EMBL/GenBank/DDBJ databases">
        <authorList>
            <person name="Song W.-J."/>
            <person name="Kurnit D.M."/>
        </authorList>
    </citation>
    <scope>NUCLEOTIDE SEQUENCE [LARGE SCALE GENOMIC DNA]</scope>
    <source>
        <strain evidence="8 9">IMCC3135</strain>
    </source>
</reference>
<feature type="domain" description="Nudix hydrolase" evidence="7">
    <location>
        <begin position="31"/>
        <end position="164"/>
    </location>
</feature>
<evidence type="ECO:0000256" key="4">
    <source>
        <dbReference type="ARBA" id="ARBA00022801"/>
    </source>
</evidence>
<dbReference type="InterPro" id="IPR015797">
    <property type="entry name" value="NUDIX_hydrolase-like_dom_sf"/>
</dbReference>
<sequence length="209" mass="23586">MHDKLTQLIPHNDAALHHDSDLPVINPGTNLRQAAVLIPLVHYNHHWQVLFIRRAHNERDRHSGQVAFPGGRLETFDASHEAAALRETHEEIGVAANHIKLVGRIGPYMTISHYQVTPVIGIMSWPTPLKLQSSEVARAFLIPLSWLRDQQNFTMRARSELDAKSAQRHPIIVYNEFDGETLWGASARMTLNFLKALDDGNIALPLHES</sequence>
<dbReference type="PANTHER" id="PTHR12992:SF11">
    <property type="entry name" value="MITOCHONDRIAL COENZYME A DIPHOSPHATASE NUDT8"/>
    <property type="match status" value="1"/>
</dbReference>
<keyword evidence="6" id="KW-0464">Manganese</keyword>
<dbReference type="Pfam" id="PF00293">
    <property type="entry name" value="NUDIX"/>
    <property type="match status" value="1"/>
</dbReference>
<dbReference type="EMBL" id="CP018632">
    <property type="protein sequence ID" value="ASJ76550.1"/>
    <property type="molecule type" value="Genomic_DNA"/>
</dbReference>
<dbReference type="CDD" id="cd03426">
    <property type="entry name" value="NUDIX_CoAse_Nudt7"/>
    <property type="match status" value="1"/>
</dbReference>
<keyword evidence="4 8" id="KW-0378">Hydrolase</keyword>
<dbReference type="InterPro" id="IPR045121">
    <property type="entry name" value="CoAse"/>
</dbReference>
<comment type="cofactor">
    <cofactor evidence="1">
        <name>Mn(2+)</name>
        <dbReference type="ChEBI" id="CHEBI:29035"/>
    </cofactor>
</comment>
<evidence type="ECO:0000259" key="7">
    <source>
        <dbReference type="PROSITE" id="PS51462"/>
    </source>
</evidence>
<evidence type="ECO:0000313" key="8">
    <source>
        <dbReference type="EMBL" id="ASJ76550.1"/>
    </source>
</evidence>
<dbReference type="AlphaFoldDB" id="A0A2Z2P4Z7"/>
<dbReference type="PANTHER" id="PTHR12992">
    <property type="entry name" value="NUDIX HYDROLASE"/>
    <property type="match status" value="1"/>
</dbReference>
<name>A0A2Z2P4Z7_9GAMM</name>
<dbReference type="EC" id="3.6.1.-" evidence="8"/>
<evidence type="ECO:0000256" key="2">
    <source>
        <dbReference type="ARBA" id="ARBA00001946"/>
    </source>
</evidence>
<accession>A0A2Z2P4Z7</accession>
<proteinExistence type="predicted"/>
<gene>
    <name evidence="8" type="primary">nudL</name>
    <name evidence="8" type="ORF">IMCC3135_32525</name>
</gene>
<dbReference type="Proteomes" id="UP000250079">
    <property type="component" value="Chromosome"/>
</dbReference>
<evidence type="ECO:0000256" key="5">
    <source>
        <dbReference type="ARBA" id="ARBA00022842"/>
    </source>
</evidence>
<evidence type="ECO:0000256" key="3">
    <source>
        <dbReference type="ARBA" id="ARBA00022723"/>
    </source>
</evidence>
<dbReference type="Gene3D" id="3.90.79.10">
    <property type="entry name" value="Nucleoside Triphosphate Pyrophosphohydrolase"/>
    <property type="match status" value="1"/>
</dbReference>
<dbReference type="InterPro" id="IPR000086">
    <property type="entry name" value="NUDIX_hydrolase_dom"/>
</dbReference>
<dbReference type="GO" id="GO:0046872">
    <property type="term" value="F:metal ion binding"/>
    <property type="evidence" value="ECO:0007669"/>
    <property type="project" value="UniProtKB-KW"/>
</dbReference>
<evidence type="ECO:0000256" key="1">
    <source>
        <dbReference type="ARBA" id="ARBA00001936"/>
    </source>
</evidence>
<dbReference type="OrthoDB" id="9802805at2"/>
<evidence type="ECO:0000313" key="9">
    <source>
        <dbReference type="Proteomes" id="UP000250079"/>
    </source>
</evidence>
<keyword evidence="3" id="KW-0479">Metal-binding</keyword>
<dbReference type="SUPFAM" id="SSF55811">
    <property type="entry name" value="Nudix"/>
    <property type="match status" value="1"/>
</dbReference>
<dbReference type="RefSeq" id="WP_088921313.1">
    <property type="nucleotide sequence ID" value="NZ_CP018632.1"/>
</dbReference>
<dbReference type="PROSITE" id="PS51462">
    <property type="entry name" value="NUDIX"/>
    <property type="match status" value="1"/>
</dbReference>
<keyword evidence="5" id="KW-0460">Magnesium</keyword>